<dbReference type="KEGG" id="lhf:JCM16775_1740"/>
<evidence type="ECO:0000313" key="2">
    <source>
        <dbReference type="EMBL" id="BBM39029.1"/>
    </source>
</evidence>
<organism evidence="2 3">
    <name type="scientific">Leptotrichia hofstadii</name>
    <dbReference type="NCBI Taxonomy" id="157688"/>
    <lineage>
        <taxon>Bacteria</taxon>
        <taxon>Fusobacteriati</taxon>
        <taxon>Fusobacteriota</taxon>
        <taxon>Fusobacteriia</taxon>
        <taxon>Fusobacteriales</taxon>
        <taxon>Leptotrichiaceae</taxon>
        <taxon>Leptotrichia</taxon>
    </lineage>
</organism>
<protein>
    <submittedName>
        <fullName evidence="2">SMI1 / KNR4 family protein</fullName>
    </submittedName>
</protein>
<accession>A0A510JI87</accession>
<name>A0A510JI87_9FUSO</name>
<dbReference type="Proteomes" id="UP000321892">
    <property type="component" value="Chromosome"/>
</dbReference>
<evidence type="ECO:0000259" key="1">
    <source>
        <dbReference type="SMART" id="SM00860"/>
    </source>
</evidence>
<feature type="domain" description="Knr4/Smi1-like" evidence="1">
    <location>
        <begin position="18"/>
        <end position="85"/>
    </location>
</feature>
<reference evidence="2 3" key="1">
    <citation type="submission" date="2019-07" db="EMBL/GenBank/DDBJ databases">
        <title>Complete Genome Sequence of Leptotrichia hofstadii Strain JCM16775.</title>
        <authorList>
            <person name="Watanabe S."/>
            <person name="Cui L."/>
        </authorList>
    </citation>
    <scope>NUCLEOTIDE SEQUENCE [LARGE SCALE GENOMIC DNA]</scope>
    <source>
        <strain evidence="2 3">JCM16775</strain>
    </source>
</reference>
<dbReference type="InterPro" id="IPR018958">
    <property type="entry name" value="Knr4/Smi1-like_dom"/>
</dbReference>
<feature type="domain" description="Knr4/Smi1-like" evidence="1">
    <location>
        <begin position="190"/>
        <end position="327"/>
    </location>
</feature>
<dbReference type="SUPFAM" id="SSF160631">
    <property type="entry name" value="SMI1/KNR4-like"/>
    <property type="match status" value="2"/>
</dbReference>
<dbReference type="RefSeq" id="WP_026745941.1">
    <property type="nucleotide sequence ID" value="NZ_AP019823.1"/>
</dbReference>
<gene>
    <name evidence="2" type="ORF">JCM16775_1740</name>
</gene>
<dbReference type="AlphaFoldDB" id="A0A510JI87"/>
<dbReference type="Gene3D" id="3.40.1580.10">
    <property type="entry name" value="SMI1/KNR4-like"/>
    <property type="match status" value="1"/>
</dbReference>
<dbReference type="SMART" id="SM00860">
    <property type="entry name" value="SMI1_KNR4"/>
    <property type="match status" value="2"/>
</dbReference>
<dbReference type="EMBL" id="AP019823">
    <property type="protein sequence ID" value="BBM39029.1"/>
    <property type="molecule type" value="Genomic_DNA"/>
</dbReference>
<dbReference type="Pfam" id="PF09346">
    <property type="entry name" value="SMI1_KNR4"/>
    <property type="match status" value="1"/>
</dbReference>
<keyword evidence="3" id="KW-1185">Reference proteome</keyword>
<dbReference type="InterPro" id="IPR037883">
    <property type="entry name" value="Knr4/Smi1-like_sf"/>
</dbReference>
<sequence length="362" mass="43757">MKKLMENLNETIWENVKKIDKENFDKIENELEIKFPENDVKYLKNFNRGSSINTIFSVDGEEFNVKLSTFEYKNFIRNLEYFHRSTGNYFVNRKIIPVISKTEFLDEILELKKYIVAYDFTKDSNNPEIIYITYRAKDVGLDTLYRYEYIEGSVTEKKLGDKSSVILDYMYITDEKPKETEAGWLFEEFSTKEEIEEFQKEIGLRFPEKYLNFLYRAIDENGIRIYPEKYKSKYKKEMSGTNFEYGEYMMLKEIKSNYQFLLDEFKPYPKKLIPIYECVSECYICLDYRGKLNTTLKEPRITYFNSEEEGNRRFVPIADSYEEFLDMIEIDEKKVESEKRAMKERYLYGYQILEMIREEDKK</sequence>
<dbReference type="OrthoDB" id="1149162at2"/>
<proteinExistence type="predicted"/>
<evidence type="ECO:0000313" key="3">
    <source>
        <dbReference type="Proteomes" id="UP000321892"/>
    </source>
</evidence>